<keyword evidence="8" id="KW-0862">Zinc</keyword>
<keyword evidence="13" id="KW-0275">Fatty acid biosynthesis</keyword>
<sequence>MSFVAGLVGLVSWTLAEYLVHRFILHGWFPRYHAIHHRNPLDGMGIPYPAAGIIATAALTVGYLLAGTIGIGFVAGHLVGYGAYVLVHEGMHHHPESFGELTTAHDIHHRQWRYNYGVTSPIWDVFFGTYKA</sequence>
<evidence type="ECO:0000256" key="12">
    <source>
        <dbReference type="ARBA" id="ARBA00023136"/>
    </source>
</evidence>
<evidence type="ECO:0000256" key="14">
    <source>
        <dbReference type="SAM" id="Phobius"/>
    </source>
</evidence>
<gene>
    <name evidence="16" type="ORF">IZ6_25240</name>
</gene>
<dbReference type="RefSeq" id="WP_222875411.1">
    <property type="nucleotide sequence ID" value="NZ_AP023361.1"/>
</dbReference>
<keyword evidence="12 14" id="KW-0472">Membrane</keyword>
<proteinExistence type="predicted"/>
<evidence type="ECO:0000256" key="9">
    <source>
        <dbReference type="ARBA" id="ARBA00022989"/>
    </source>
</evidence>
<evidence type="ECO:0000313" key="17">
    <source>
        <dbReference type="Proteomes" id="UP000515317"/>
    </source>
</evidence>
<dbReference type="Proteomes" id="UP000515317">
    <property type="component" value="Chromosome"/>
</dbReference>
<evidence type="ECO:0000256" key="10">
    <source>
        <dbReference type="ARBA" id="ARBA00023002"/>
    </source>
</evidence>
<evidence type="ECO:0000256" key="8">
    <source>
        <dbReference type="ARBA" id="ARBA00022833"/>
    </source>
</evidence>
<keyword evidence="3" id="KW-0444">Lipid biosynthesis</keyword>
<evidence type="ECO:0000259" key="15">
    <source>
        <dbReference type="Pfam" id="PF04116"/>
    </source>
</evidence>
<keyword evidence="17" id="KW-1185">Reference proteome</keyword>
<keyword evidence="9 14" id="KW-1133">Transmembrane helix</keyword>
<dbReference type="GO" id="GO:0016020">
    <property type="term" value="C:membrane"/>
    <property type="evidence" value="ECO:0007669"/>
    <property type="project" value="InterPro"/>
</dbReference>
<comment type="cofactor">
    <cofactor evidence="1">
        <name>Zn(2+)</name>
        <dbReference type="ChEBI" id="CHEBI:29105"/>
    </cofactor>
</comment>
<keyword evidence="11" id="KW-0443">Lipid metabolism</keyword>
<evidence type="ECO:0000256" key="6">
    <source>
        <dbReference type="ARBA" id="ARBA00022824"/>
    </source>
</evidence>
<dbReference type="Pfam" id="PF04116">
    <property type="entry name" value="FA_hydroxylase"/>
    <property type="match status" value="1"/>
</dbReference>
<evidence type="ECO:0000256" key="11">
    <source>
        <dbReference type="ARBA" id="ARBA00023098"/>
    </source>
</evidence>
<dbReference type="KEGG" id="tso:IZ6_25240"/>
<dbReference type="InterPro" id="IPR014430">
    <property type="entry name" value="Scs7"/>
</dbReference>
<dbReference type="PANTHER" id="PTHR12863">
    <property type="entry name" value="FATTY ACID HYDROXYLASE"/>
    <property type="match status" value="1"/>
</dbReference>
<organism evidence="16 17">
    <name type="scientific">Terrihabitans soli</name>
    <dbReference type="NCBI Taxonomy" id="708113"/>
    <lineage>
        <taxon>Bacteria</taxon>
        <taxon>Pseudomonadati</taxon>
        <taxon>Pseudomonadota</taxon>
        <taxon>Alphaproteobacteria</taxon>
        <taxon>Hyphomicrobiales</taxon>
        <taxon>Terrihabitans</taxon>
    </lineage>
</organism>
<evidence type="ECO:0000256" key="1">
    <source>
        <dbReference type="ARBA" id="ARBA00001947"/>
    </source>
</evidence>
<keyword evidence="5" id="KW-0479">Metal-binding</keyword>
<dbReference type="GO" id="GO:0080132">
    <property type="term" value="F:fatty acid 2-hydroxylase activity"/>
    <property type="evidence" value="ECO:0007669"/>
    <property type="project" value="InterPro"/>
</dbReference>
<name>A0A6S6QRV4_9HYPH</name>
<dbReference type="GO" id="GO:0006633">
    <property type="term" value="P:fatty acid biosynthetic process"/>
    <property type="evidence" value="ECO:0007669"/>
    <property type="project" value="UniProtKB-KW"/>
</dbReference>
<evidence type="ECO:0000256" key="2">
    <source>
        <dbReference type="ARBA" id="ARBA00004477"/>
    </source>
</evidence>
<evidence type="ECO:0000313" key="16">
    <source>
        <dbReference type="EMBL" id="BCJ91789.1"/>
    </source>
</evidence>
<keyword evidence="7" id="KW-0276">Fatty acid metabolism</keyword>
<evidence type="ECO:0000256" key="7">
    <source>
        <dbReference type="ARBA" id="ARBA00022832"/>
    </source>
</evidence>
<keyword evidence="6" id="KW-0256">Endoplasmic reticulum</keyword>
<keyword evidence="10" id="KW-0560">Oxidoreductase</keyword>
<dbReference type="InterPro" id="IPR006694">
    <property type="entry name" value="Fatty_acid_hydroxylase"/>
</dbReference>
<evidence type="ECO:0000256" key="4">
    <source>
        <dbReference type="ARBA" id="ARBA00022692"/>
    </source>
</evidence>
<dbReference type="GO" id="GO:0005506">
    <property type="term" value="F:iron ion binding"/>
    <property type="evidence" value="ECO:0007669"/>
    <property type="project" value="InterPro"/>
</dbReference>
<dbReference type="AlphaFoldDB" id="A0A6S6QRV4"/>
<accession>A0A6S6QRV4</accession>
<feature type="transmembrane region" description="Helical" evidence="14">
    <location>
        <begin position="46"/>
        <end position="66"/>
    </location>
</feature>
<dbReference type="EMBL" id="AP023361">
    <property type="protein sequence ID" value="BCJ91789.1"/>
    <property type="molecule type" value="Genomic_DNA"/>
</dbReference>
<comment type="subcellular location">
    <subcellularLocation>
        <location evidence="2">Endoplasmic reticulum membrane</location>
        <topology evidence="2">Multi-pass membrane protein</topology>
    </subcellularLocation>
</comment>
<evidence type="ECO:0000256" key="3">
    <source>
        <dbReference type="ARBA" id="ARBA00022516"/>
    </source>
</evidence>
<evidence type="ECO:0000256" key="13">
    <source>
        <dbReference type="ARBA" id="ARBA00023160"/>
    </source>
</evidence>
<keyword evidence="4 14" id="KW-0812">Transmembrane</keyword>
<evidence type="ECO:0000256" key="5">
    <source>
        <dbReference type="ARBA" id="ARBA00022723"/>
    </source>
</evidence>
<feature type="domain" description="Fatty acid hydroxylase" evidence="15">
    <location>
        <begin position="7"/>
        <end position="129"/>
    </location>
</feature>
<reference evidence="16 17" key="1">
    <citation type="submission" date="2020-08" db="EMBL/GenBank/DDBJ databases">
        <title>Genome sequence of Rhizobiales bacterium strain IZ6.</title>
        <authorList>
            <person name="Nakai R."/>
            <person name="Naganuma T."/>
        </authorList>
    </citation>
    <scope>NUCLEOTIDE SEQUENCE [LARGE SCALE GENOMIC DNA]</scope>
    <source>
        <strain evidence="16 17">IZ6</strain>
    </source>
</reference>
<dbReference type="PANTHER" id="PTHR12863:SF1">
    <property type="entry name" value="FATTY ACID 2-HYDROXYLASE"/>
    <property type="match status" value="1"/>
</dbReference>
<protein>
    <recommendedName>
        <fullName evidence="15">Fatty acid hydroxylase domain-containing protein</fullName>
    </recommendedName>
</protein>